<dbReference type="InterPro" id="IPR022597">
    <property type="entry name" value="GhoS"/>
</dbReference>
<proteinExistence type="predicted"/>
<dbReference type="EMBL" id="LR134190">
    <property type="protein sequence ID" value="VEB60327.1"/>
    <property type="molecule type" value="Genomic_DNA"/>
</dbReference>
<evidence type="ECO:0000313" key="1">
    <source>
        <dbReference type="EMBL" id="VEB60327.1"/>
    </source>
</evidence>
<reference evidence="1 2" key="1">
    <citation type="submission" date="2018-12" db="EMBL/GenBank/DDBJ databases">
        <authorList>
            <consortium name="Pathogen Informatics"/>
        </authorList>
    </citation>
    <scope>NUCLEOTIDE SEQUENCE [LARGE SCALE GENOMIC DNA]</scope>
    <source>
        <strain evidence="1 2">NCTC6754</strain>
    </source>
</reference>
<evidence type="ECO:0000313" key="2">
    <source>
        <dbReference type="Proteomes" id="UP000269208"/>
    </source>
</evidence>
<gene>
    <name evidence="1" type="primary">SBOV13211_1</name>
    <name evidence="1" type="ORF">NCTC6754_06377</name>
</gene>
<dbReference type="Gene3D" id="3.30.70.2360">
    <property type="match status" value="1"/>
</dbReference>
<organism evidence="1 2">
    <name type="scientific">Salmonella enterica I</name>
    <dbReference type="NCBI Taxonomy" id="59201"/>
    <lineage>
        <taxon>Bacteria</taxon>
        <taxon>Pseudomonadati</taxon>
        <taxon>Pseudomonadota</taxon>
        <taxon>Gammaproteobacteria</taxon>
        <taxon>Enterobacterales</taxon>
        <taxon>Enterobacteriaceae</taxon>
        <taxon>Salmonella</taxon>
    </lineage>
</organism>
<dbReference type="Pfam" id="PF11080">
    <property type="entry name" value="GhoS"/>
    <property type="match status" value="1"/>
</dbReference>
<dbReference type="GO" id="GO:0004521">
    <property type="term" value="F:RNA endonuclease activity"/>
    <property type="evidence" value="ECO:0007669"/>
    <property type="project" value="InterPro"/>
</dbReference>
<dbReference type="Proteomes" id="UP000269208">
    <property type="component" value="Chromosome"/>
</dbReference>
<protein>
    <submittedName>
        <fullName evidence="1">Putative cytoplasmic protein</fullName>
    </submittedName>
</protein>
<dbReference type="InterPro" id="IPR038241">
    <property type="entry name" value="GhoS_sf"/>
</dbReference>
<accession>A0A3S4KBV1</accession>
<sequence length="42" mass="4756">MASGDITRYVITVTFHEDSLTEINELNNHLTRSGFFADINGR</sequence>
<dbReference type="AlphaFoldDB" id="A0A3S4KBV1"/>
<name>A0A3S4KBV1_SALET</name>